<keyword evidence="3" id="KW-1185">Reference proteome</keyword>
<feature type="compositionally biased region" description="Basic and acidic residues" evidence="1">
    <location>
        <begin position="19"/>
        <end position="41"/>
    </location>
</feature>
<accession>S8A0I8</accession>
<dbReference type="Proteomes" id="UP000019376">
    <property type="component" value="Unassembled WGS sequence"/>
</dbReference>
<gene>
    <name evidence="2" type="ORF">PDE_09600</name>
</gene>
<sequence length="165" mass="18086">MPLQSPSVLTTSLIGSQVDGEKDKEPGRDRTQPDGDYRRHFSDYLGYTEDHSISMPRLSKVEVEPLSLKEQRMSTAQSTFISEVYCPGRPFTGGLPGNSTDRLSAGGRSNPHKASWTRGREGEEACIGPFFVSRLLSVLRRSSDSVLGSGGDHTRLPSCALRSKK</sequence>
<evidence type="ECO:0000256" key="1">
    <source>
        <dbReference type="SAM" id="MobiDB-lite"/>
    </source>
</evidence>
<feature type="compositionally biased region" description="Polar residues" evidence="1">
    <location>
        <begin position="1"/>
        <end position="15"/>
    </location>
</feature>
<proteinExistence type="predicted"/>
<name>S8A0I8_PENO1</name>
<protein>
    <submittedName>
        <fullName evidence="2">Uncharacterized protein</fullName>
    </submittedName>
</protein>
<feature type="region of interest" description="Disordered" evidence="1">
    <location>
        <begin position="1"/>
        <end position="41"/>
    </location>
</feature>
<reference evidence="2 3" key="1">
    <citation type="journal article" date="2013" name="PLoS ONE">
        <title>Genomic and secretomic analyses reveal unique features of the lignocellulolytic enzyme system of Penicillium decumbens.</title>
        <authorList>
            <person name="Liu G."/>
            <person name="Zhang L."/>
            <person name="Wei X."/>
            <person name="Zou G."/>
            <person name="Qin Y."/>
            <person name="Ma L."/>
            <person name="Li J."/>
            <person name="Zheng H."/>
            <person name="Wang S."/>
            <person name="Wang C."/>
            <person name="Xun L."/>
            <person name="Zhao G.-P."/>
            <person name="Zhou Z."/>
            <person name="Qu Y."/>
        </authorList>
    </citation>
    <scope>NUCLEOTIDE SEQUENCE [LARGE SCALE GENOMIC DNA]</scope>
    <source>
        <strain evidence="3">114-2 / CGMCC 5302</strain>
    </source>
</reference>
<dbReference type="EMBL" id="KB644415">
    <property type="protein sequence ID" value="EPS34636.1"/>
    <property type="molecule type" value="Genomic_DNA"/>
</dbReference>
<feature type="region of interest" description="Disordered" evidence="1">
    <location>
        <begin position="92"/>
        <end position="120"/>
    </location>
</feature>
<feature type="region of interest" description="Disordered" evidence="1">
    <location>
        <begin position="143"/>
        <end position="165"/>
    </location>
</feature>
<evidence type="ECO:0000313" key="3">
    <source>
        <dbReference type="Proteomes" id="UP000019376"/>
    </source>
</evidence>
<organism evidence="2 3">
    <name type="scientific">Penicillium oxalicum (strain 114-2 / CGMCC 5302)</name>
    <name type="common">Penicillium decumbens</name>
    <dbReference type="NCBI Taxonomy" id="933388"/>
    <lineage>
        <taxon>Eukaryota</taxon>
        <taxon>Fungi</taxon>
        <taxon>Dikarya</taxon>
        <taxon>Ascomycota</taxon>
        <taxon>Pezizomycotina</taxon>
        <taxon>Eurotiomycetes</taxon>
        <taxon>Eurotiomycetidae</taxon>
        <taxon>Eurotiales</taxon>
        <taxon>Aspergillaceae</taxon>
        <taxon>Penicillium</taxon>
    </lineage>
</organism>
<dbReference type="HOGENOM" id="CLU_1611353_0_0_1"/>
<evidence type="ECO:0000313" key="2">
    <source>
        <dbReference type="EMBL" id="EPS34636.1"/>
    </source>
</evidence>
<dbReference type="AlphaFoldDB" id="S8A0I8"/>